<reference evidence="1 2" key="1">
    <citation type="submission" date="2020-08" db="EMBL/GenBank/DDBJ databases">
        <title>Genomic Encyclopedia of Type Strains, Phase IV (KMG-IV): sequencing the most valuable type-strain genomes for metagenomic binning, comparative biology and taxonomic classification.</title>
        <authorList>
            <person name="Goeker M."/>
        </authorList>
    </citation>
    <scope>NUCLEOTIDE SEQUENCE [LARGE SCALE GENOMIC DNA]</scope>
    <source>
        <strain evidence="1 2">DSM 17976</strain>
    </source>
</reference>
<dbReference type="SUPFAM" id="SSF49464">
    <property type="entry name" value="Carboxypeptidase regulatory domain-like"/>
    <property type="match status" value="1"/>
</dbReference>
<protein>
    <recommendedName>
        <fullName evidence="3">TonB-dependent receptor</fullName>
    </recommendedName>
</protein>
<comment type="caution">
    <text evidence="1">The sequence shown here is derived from an EMBL/GenBank/DDBJ whole genome shotgun (WGS) entry which is preliminary data.</text>
</comment>
<dbReference type="Gene3D" id="2.60.40.1120">
    <property type="entry name" value="Carboxypeptidase-like, regulatory domain"/>
    <property type="match status" value="1"/>
</dbReference>
<dbReference type="Pfam" id="PF13715">
    <property type="entry name" value="CarbopepD_reg_2"/>
    <property type="match status" value="1"/>
</dbReference>
<organism evidence="1 2">
    <name type="scientific">Runella defluvii</name>
    <dbReference type="NCBI Taxonomy" id="370973"/>
    <lineage>
        <taxon>Bacteria</taxon>
        <taxon>Pseudomonadati</taxon>
        <taxon>Bacteroidota</taxon>
        <taxon>Cytophagia</taxon>
        <taxon>Cytophagales</taxon>
        <taxon>Spirosomataceae</taxon>
        <taxon>Runella</taxon>
    </lineage>
</organism>
<dbReference type="SUPFAM" id="SSF56935">
    <property type="entry name" value="Porins"/>
    <property type="match status" value="1"/>
</dbReference>
<evidence type="ECO:0000313" key="1">
    <source>
        <dbReference type="EMBL" id="MBB3837019.1"/>
    </source>
</evidence>
<dbReference type="EMBL" id="JACIBY010000002">
    <property type="protein sequence ID" value="MBB3837019.1"/>
    <property type="molecule type" value="Genomic_DNA"/>
</dbReference>
<evidence type="ECO:0000313" key="2">
    <source>
        <dbReference type="Proteomes" id="UP000541352"/>
    </source>
</evidence>
<sequence length="779" mass="85962">MKYLFSILFFWGIVFTSAAQPSQTIRGTVINDATLTPIPYASVAVLATTPLLGVLTDSLGNFTLSNVPVGRYTLSVSCVGYEPVLLRETVVSSAKQTFLSIQLKETSQLLAEVEVRPKVNKELPLNPMATVSARMLSVEEAKRYAGGFDDPSRLASSFAGVAGNTDDNGIIVRGNAPKFLQWKMEGIEIPNPNHFGDLKSFGGGSLTALSSQMLANSDFFTGAFPAEYNNALSGVFDVSMRKGNNQKHEHTFQAGVIGIDASSEGPFKKGGKASYLFNYRYSTLALLTPILPENVGGLKFQDFSFKLNFPTKRAGTFSVWGIGLADKTGAKAKTDSTQWKYDDDREQNDIEQYMGAVGVKHTLVLKNSAYLQTTLAATTTGTDWRTQRLTSALALVPKSNISVANATFVLSSFINKAFGTKHTNKTGMLLTGMQYDLALAKAQGGNDAPLKSLVDARGFSTLLSAYSSSSFQLSRSLSMNVGINSQFFSLNKHVTLEPRVGFRYQWNPTHSVGVAYGLHSRLERLNYYFNNSLATGETAVNKNLDFTKAHHLVLSYDWAISDVAHLRMEPYYQSLFSVPVMLGSSFSLLNVQNDWFFAEKLQNTGAGRNYGVDITLEKYLSKGYYYLLTGSLFSSEYKGGDGVWRNTRFNRNFVANVLFGKEWQLGNEHQNVLSLNARFTYQGGNRYSPVNQAASEIAKQAVFDETKAFSMQVAPALNVHFTASYKLNKRKSSREIALKILNLTSQPDFNGFRYNLQTRAVEKDLSPIVIPNLSYKIEF</sequence>
<accession>A0A7W5ZJI0</accession>
<proteinExistence type="predicted"/>
<dbReference type="RefSeq" id="WP_183971797.1">
    <property type="nucleotide sequence ID" value="NZ_JACIBY010000002.1"/>
</dbReference>
<evidence type="ECO:0008006" key="3">
    <source>
        <dbReference type="Google" id="ProtNLM"/>
    </source>
</evidence>
<name>A0A7W5ZJI0_9BACT</name>
<dbReference type="InterPro" id="IPR008969">
    <property type="entry name" value="CarboxyPept-like_regulatory"/>
</dbReference>
<keyword evidence="2" id="KW-1185">Reference proteome</keyword>
<dbReference type="AlphaFoldDB" id="A0A7W5ZJI0"/>
<dbReference type="Proteomes" id="UP000541352">
    <property type="component" value="Unassembled WGS sequence"/>
</dbReference>
<gene>
    <name evidence="1" type="ORF">FHS57_001013</name>
</gene>